<dbReference type="InterPro" id="IPR046457">
    <property type="entry name" value="PMI_typeI_cat"/>
</dbReference>
<dbReference type="UniPathway" id="UPA00126">
    <property type="reaction ID" value="UER00423"/>
</dbReference>
<evidence type="ECO:0000256" key="6">
    <source>
        <dbReference type="ARBA" id="ARBA00011956"/>
    </source>
</evidence>
<dbReference type="GO" id="GO:0008270">
    <property type="term" value="F:zinc ion binding"/>
    <property type="evidence" value="ECO:0007669"/>
    <property type="project" value="InterPro"/>
</dbReference>
<dbReference type="InterPro" id="IPR011051">
    <property type="entry name" value="RmlC_Cupin_sf"/>
</dbReference>
<dbReference type="InterPro" id="IPR018050">
    <property type="entry name" value="Pmannose_isomerase-type1_CS"/>
</dbReference>
<evidence type="ECO:0000256" key="1">
    <source>
        <dbReference type="ARBA" id="ARBA00000757"/>
    </source>
</evidence>
<dbReference type="VEuPathDB" id="FungiDB:M747DRAFT_315252"/>
<reference evidence="15" key="1">
    <citation type="submission" date="2018-10" db="EMBL/GenBank/DDBJ databases">
        <title>FDA dAtabase for Regulatory Grade micrObial Sequences (FDA-ARGOS): Supporting development and validation of Infectious Disease Dx tests.</title>
        <authorList>
            <person name="Kerrigan L."/>
            <person name="Tallon L."/>
            <person name="Sadzewicz L."/>
            <person name="Sengamalay N."/>
            <person name="Ott S."/>
            <person name="Godinez A."/>
            <person name="Nagaraj S."/>
            <person name="Vavikolanu K."/>
            <person name="Nadendla S."/>
            <person name="George J."/>
            <person name="Sichtig H."/>
        </authorList>
    </citation>
    <scope>NUCLEOTIDE SEQUENCE [LARGE SCALE GENOMIC DNA]</scope>
    <source>
        <strain evidence="15">FDAARGOS_311</strain>
    </source>
</reference>
<protein>
    <recommendedName>
        <fullName evidence="7">Mannose-6-phosphate isomerase</fullName>
        <ecNumber evidence="6">5.3.1.8</ecNumber>
    </recommendedName>
    <alternativeName>
        <fullName evidence="11">Phosphohexomutase</fullName>
    </alternativeName>
    <alternativeName>
        <fullName evidence="12">Phosphomannose isomerase</fullName>
    </alternativeName>
</protein>
<dbReference type="VEuPathDB" id="FungiDB:ATCC64974_79110"/>
<dbReference type="PANTHER" id="PTHR10309">
    <property type="entry name" value="MANNOSE-6-PHOSPHATE ISOMERASE"/>
    <property type="match status" value="1"/>
</dbReference>
<comment type="cofactor">
    <cofactor evidence="2">
        <name>Zn(2+)</name>
        <dbReference type="ChEBI" id="CHEBI:29105"/>
    </cofactor>
</comment>
<evidence type="ECO:0000259" key="13">
    <source>
        <dbReference type="Pfam" id="PF20511"/>
    </source>
</evidence>
<dbReference type="EMBL" id="NKJJ02000006">
    <property type="protein sequence ID" value="TPR03695.1"/>
    <property type="molecule type" value="Genomic_DNA"/>
</dbReference>
<name>A0A505I6S3_ASPNG</name>
<keyword evidence="9" id="KW-0862">Zinc</keyword>
<evidence type="ECO:0000313" key="14">
    <source>
        <dbReference type="EMBL" id="TPR03695.1"/>
    </source>
</evidence>
<comment type="catalytic activity">
    <reaction evidence="1">
        <text>D-mannose 6-phosphate = D-fructose 6-phosphate</text>
        <dbReference type="Rhea" id="RHEA:12356"/>
        <dbReference type="ChEBI" id="CHEBI:58735"/>
        <dbReference type="ChEBI" id="CHEBI:61527"/>
        <dbReference type="EC" id="5.3.1.8"/>
    </reaction>
</comment>
<dbReference type="Pfam" id="PF20511">
    <property type="entry name" value="PMI_typeI_cat"/>
    <property type="match status" value="1"/>
</dbReference>
<comment type="pathway">
    <text evidence="4">Nucleotide-sugar biosynthesis; GDP-alpha-D-mannose biosynthesis; alpha-D-mannose 1-phosphate from D-fructose 6-phosphate: step 1/2.</text>
</comment>
<proteinExistence type="inferred from homology"/>
<evidence type="ECO:0000256" key="4">
    <source>
        <dbReference type="ARBA" id="ARBA00004666"/>
    </source>
</evidence>
<dbReference type="PROSITE" id="PS00965">
    <property type="entry name" value="PMI_I_1"/>
    <property type="match status" value="1"/>
</dbReference>
<dbReference type="CDD" id="cd07011">
    <property type="entry name" value="cupin_PMI_type_I_N"/>
    <property type="match status" value="1"/>
</dbReference>
<dbReference type="VEuPathDB" id="FungiDB:ASPNIDRAFT2_1186953"/>
<dbReference type="EC" id="5.3.1.8" evidence="6"/>
<feature type="domain" description="Phosphomannose isomerase type I catalytic" evidence="13">
    <location>
        <begin position="5"/>
        <end position="149"/>
    </location>
</feature>
<dbReference type="GO" id="GO:0005829">
    <property type="term" value="C:cytosol"/>
    <property type="evidence" value="ECO:0007669"/>
    <property type="project" value="TreeGrafter"/>
</dbReference>
<comment type="function">
    <text evidence="3">Involved in the synthesis of the GDP-mannose and dolichol-phosphate-mannose required for a number of critical mannosyl transfer reactions.</text>
</comment>
<dbReference type="InterPro" id="IPR016305">
    <property type="entry name" value="Mannose-6-P_Isomerase"/>
</dbReference>
<evidence type="ECO:0000256" key="12">
    <source>
        <dbReference type="ARBA" id="ARBA00030762"/>
    </source>
</evidence>
<dbReference type="AlphaFoldDB" id="A0A505I6S3"/>
<evidence type="ECO:0000256" key="2">
    <source>
        <dbReference type="ARBA" id="ARBA00001947"/>
    </source>
</evidence>
<evidence type="ECO:0000256" key="10">
    <source>
        <dbReference type="ARBA" id="ARBA00023235"/>
    </source>
</evidence>
<evidence type="ECO:0000256" key="3">
    <source>
        <dbReference type="ARBA" id="ARBA00002564"/>
    </source>
</evidence>
<dbReference type="VEuPathDB" id="FungiDB:M747DRAFT_295942"/>
<dbReference type="SUPFAM" id="SSF51182">
    <property type="entry name" value="RmlC-like cupins"/>
    <property type="match status" value="1"/>
</dbReference>
<dbReference type="VEuPathDB" id="FungiDB:An04g03200"/>
<organism evidence="14 15">
    <name type="scientific">Aspergillus niger</name>
    <dbReference type="NCBI Taxonomy" id="5061"/>
    <lineage>
        <taxon>Eukaryota</taxon>
        <taxon>Fungi</taxon>
        <taxon>Dikarya</taxon>
        <taxon>Ascomycota</taxon>
        <taxon>Pezizomycotina</taxon>
        <taxon>Eurotiomycetes</taxon>
        <taxon>Eurotiomycetidae</taxon>
        <taxon>Eurotiales</taxon>
        <taxon>Aspergillaceae</taxon>
        <taxon>Aspergillus</taxon>
        <taxon>Aspergillus subgen. Circumdati</taxon>
    </lineage>
</organism>
<keyword evidence="10" id="KW-0413">Isomerase</keyword>
<dbReference type="Gene3D" id="1.10.441.10">
    <property type="entry name" value="Phosphomannose Isomerase, domain 2"/>
    <property type="match status" value="1"/>
</dbReference>
<dbReference type="Gene3D" id="2.60.120.10">
    <property type="entry name" value="Jelly Rolls"/>
    <property type="match status" value="2"/>
</dbReference>
<dbReference type="NCBIfam" id="TIGR00218">
    <property type="entry name" value="manA"/>
    <property type="match status" value="1"/>
</dbReference>
<keyword evidence="8" id="KW-0479">Metal-binding</keyword>
<evidence type="ECO:0000256" key="5">
    <source>
        <dbReference type="ARBA" id="ARBA00010772"/>
    </source>
</evidence>
<dbReference type="VEuPathDB" id="FungiDB:ASPNIDRAFT2_1146497"/>
<gene>
    <name evidence="14" type="ORF">CAN33_001420</name>
</gene>
<dbReference type="PANTHER" id="PTHR10309:SF4">
    <property type="entry name" value="MANNOSE-6-PHOSPHATE ISOMERASE"/>
    <property type="match status" value="1"/>
</dbReference>
<dbReference type="InterPro" id="IPR014710">
    <property type="entry name" value="RmlC-like_jellyroll"/>
</dbReference>
<comment type="caution">
    <text evidence="14">The sequence shown here is derived from an EMBL/GenBank/DDBJ whole genome shotgun (WGS) entry which is preliminary data.</text>
</comment>
<dbReference type="InterPro" id="IPR001250">
    <property type="entry name" value="Man6P_Isoase-1"/>
</dbReference>
<dbReference type="VEuPathDB" id="FungiDB:ATCC64974_79120"/>
<dbReference type="Proteomes" id="UP000197666">
    <property type="component" value="Unassembled WGS sequence"/>
</dbReference>
<sequence length="506" mass="56823">MTASVFQLKCGIKNDPWGKKGKNSLAGVLCSKTPGTLELENDQHYSEMWMGTYPTVPSRILATGELLSEYLQKHPEVTGEGYKKWGAEVPFLPKILSFQKALPLQIHPDKTLAEQLHKSNPDKYSDPNHKPEIAIALSNFELFVGFKPLHEIENLFKLAPLQRFLPTETNAPTFDDSLLREISRILLTLPPLLVSETISSLLTIPEAQFGPNQRYIPGLLTRLKKMYPETDNGSLVATILMNYITLGPGEAVCVPADSMHAYLTGDIMECMARSDNVINTGFCPKAESDDVDLFTGALSFQPHDVESALLRTKKSDVGGCWKTEVYEPPFSEFSKRINERRHRRQQQRLLAHHLSQSTTGYYQYHPDLEGSKPHTPEYPLEITSSTHQEPFSCLDQQQHQPQQRVIEDPPPAYQPLPVYDPSRYHGVDGMVGIAVPYPGVTASMYRMSGLGIEPQRRVPDRDSNAFSFAVEERLDVPANRQVGEVEEGQSIQRPRPVLSRLVTNFG</sequence>
<evidence type="ECO:0000256" key="9">
    <source>
        <dbReference type="ARBA" id="ARBA00022833"/>
    </source>
</evidence>
<comment type="similarity">
    <text evidence="5">Belongs to the mannose-6-phosphate isomerase type 1 family.</text>
</comment>
<accession>A0A505I6S3</accession>
<evidence type="ECO:0000256" key="7">
    <source>
        <dbReference type="ARBA" id="ARBA00018236"/>
    </source>
</evidence>
<dbReference type="PRINTS" id="PR00714">
    <property type="entry name" value="MAN6PISMRASE"/>
</dbReference>
<evidence type="ECO:0000256" key="11">
    <source>
        <dbReference type="ARBA" id="ARBA00029741"/>
    </source>
</evidence>
<evidence type="ECO:0000256" key="8">
    <source>
        <dbReference type="ARBA" id="ARBA00022723"/>
    </source>
</evidence>
<evidence type="ECO:0000313" key="15">
    <source>
        <dbReference type="Proteomes" id="UP000197666"/>
    </source>
</evidence>
<dbReference type="GO" id="GO:0009298">
    <property type="term" value="P:GDP-mannose biosynthetic process"/>
    <property type="evidence" value="ECO:0007669"/>
    <property type="project" value="UniProtKB-UniPathway"/>
</dbReference>
<dbReference type="GO" id="GO:0005975">
    <property type="term" value="P:carbohydrate metabolic process"/>
    <property type="evidence" value="ECO:0007669"/>
    <property type="project" value="InterPro"/>
</dbReference>
<dbReference type="GO" id="GO:0004476">
    <property type="term" value="F:mannose-6-phosphate isomerase activity"/>
    <property type="evidence" value="ECO:0007669"/>
    <property type="project" value="UniProtKB-EC"/>
</dbReference>